<accession>A0A177AJ25</accession>
<organism evidence="1">
    <name type="scientific">Pseudogymnoascus destructans</name>
    <dbReference type="NCBI Taxonomy" id="655981"/>
    <lineage>
        <taxon>Eukaryota</taxon>
        <taxon>Fungi</taxon>
        <taxon>Dikarya</taxon>
        <taxon>Ascomycota</taxon>
        <taxon>Pezizomycotina</taxon>
        <taxon>Leotiomycetes</taxon>
        <taxon>Thelebolales</taxon>
        <taxon>Thelebolaceae</taxon>
        <taxon>Pseudogymnoascus</taxon>
    </lineage>
</organism>
<dbReference type="GeneID" id="36285247"/>
<reference evidence="1" key="1">
    <citation type="submission" date="2016-03" db="EMBL/GenBank/DDBJ databases">
        <title>Updated assembly of Pseudogymnoascus destructans, the fungus causing white-nose syndrome of bats.</title>
        <authorList>
            <person name="Palmer J.M."/>
            <person name="Drees K.P."/>
            <person name="Foster J.T."/>
            <person name="Lindner D.L."/>
        </authorList>
    </citation>
    <scope>NUCLEOTIDE SEQUENCE [LARGE SCALE GENOMIC DNA]</scope>
    <source>
        <strain evidence="1">20631-21</strain>
    </source>
</reference>
<sequence length="114" mass="12753">MDLSNFLNPAEETIQEGIQDSEGDIVLQEVIEQYIHSPNEGQDDDDGEELRLPVVHSTQAVLQALQVLIDFMETGNSGIREPAVTLRSLEHIERELVVKKANEGIQGTLDVWLM</sequence>
<gene>
    <name evidence="1" type="ORF">VC83_02163</name>
</gene>
<evidence type="ECO:0000313" key="1">
    <source>
        <dbReference type="EMBL" id="OAF61301.1"/>
    </source>
</evidence>
<dbReference type="Proteomes" id="UP000077154">
    <property type="component" value="Unassembled WGS sequence"/>
</dbReference>
<dbReference type="RefSeq" id="XP_024326577.1">
    <property type="nucleotide sequence ID" value="XM_024465831.1"/>
</dbReference>
<protein>
    <submittedName>
        <fullName evidence="1">Uncharacterized protein</fullName>
    </submittedName>
</protein>
<name>A0A177AJ25_9PEZI</name>
<dbReference type="AlphaFoldDB" id="A0A177AJ25"/>
<proteinExistence type="predicted"/>
<dbReference type="EMBL" id="KV441389">
    <property type="protein sequence ID" value="OAF61301.1"/>
    <property type="molecule type" value="Genomic_DNA"/>
</dbReference>
<dbReference type="VEuPathDB" id="FungiDB:GMDG_01487"/>